<dbReference type="AlphaFoldDB" id="A0A5B7F219"/>
<evidence type="ECO:0000313" key="2">
    <source>
        <dbReference type="EMBL" id="MPC41420.1"/>
    </source>
</evidence>
<feature type="region of interest" description="Disordered" evidence="1">
    <location>
        <begin position="1"/>
        <end position="85"/>
    </location>
</feature>
<evidence type="ECO:0000313" key="3">
    <source>
        <dbReference type="Proteomes" id="UP000324222"/>
    </source>
</evidence>
<accession>A0A5B7F219</accession>
<dbReference type="Proteomes" id="UP000324222">
    <property type="component" value="Unassembled WGS sequence"/>
</dbReference>
<reference evidence="2 3" key="1">
    <citation type="submission" date="2019-05" db="EMBL/GenBank/DDBJ databases">
        <title>Another draft genome of Portunus trituberculatus and its Hox gene families provides insights of decapod evolution.</title>
        <authorList>
            <person name="Jeong J.-H."/>
            <person name="Song I."/>
            <person name="Kim S."/>
            <person name="Choi T."/>
            <person name="Kim D."/>
            <person name="Ryu S."/>
            <person name="Kim W."/>
        </authorList>
    </citation>
    <scope>NUCLEOTIDE SEQUENCE [LARGE SCALE GENOMIC DNA]</scope>
    <source>
        <tissue evidence="2">Muscle</tissue>
    </source>
</reference>
<feature type="compositionally biased region" description="Basic and acidic residues" evidence="1">
    <location>
        <begin position="1"/>
        <end position="10"/>
    </location>
</feature>
<dbReference type="EMBL" id="VSRR010005050">
    <property type="protein sequence ID" value="MPC41420.1"/>
    <property type="molecule type" value="Genomic_DNA"/>
</dbReference>
<gene>
    <name evidence="2" type="ORF">E2C01_035010</name>
</gene>
<proteinExistence type="predicted"/>
<keyword evidence="3" id="KW-1185">Reference proteome</keyword>
<feature type="compositionally biased region" description="Acidic residues" evidence="1">
    <location>
        <begin position="42"/>
        <end position="54"/>
    </location>
</feature>
<evidence type="ECO:0000256" key="1">
    <source>
        <dbReference type="SAM" id="MobiDB-lite"/>
    </source>
</evidence>
<name>A0A5B7F219_PORTR</name>
<sequence length="98" mass="11165">MESASKQKDPAEEEPSGESCKSGKFFPLVAPSRRGRHSSKVEEEEEEEEKEEEEREGKESSPSSQGGCWSPRLPLQRRIFQTPSKNVRSKAVINFHQF</sequence>
<organism evidence="2 3">
    <name type="scientific">Portunus trituberculatus</name>
    <name type="common">Swimming crab</name>
    <name type="synonym">Neptunus trituberculatus</name>
    <dbReference type="NCBI Taxonomy" id="210409"/>
    <lineage>
        <taxon>Eukaryota</taxon>
        <taxon>Metazoa</taxon>
        <taxon>Ecdysozoa</taxon>
        <taxon>Arthropoda</taxon>
        <taxon>Crustacea</taxon>
        <taxon>Multicrustacea</taxon>
        <taxon>Malacostraca</taxon>
        <taxon>Eumalacostraca</taxon>
        <taxon>Eucarida</taxon>
        <taxon>Decapoda</taxon>
        <taxon>Pleocyemata</taxon>
        <taxon>Brachyura</taxon>
        <taxon>Eubrachyura</taxon>
        <taxon>Portunoidea</taxon>
        <taxon>Portunidae</taxon>
        <taxon>Portuninae</taxon>
        <taxon>Portunus</taxon>
    </lineage>
</organism>
<comment type="caution">
    <text evidence="2">The sequence shown here is derived from an EMBL/GenBank/DDBJ whole genome shotgun (WGS) entry which is preliminary data.</text>
</comment>
<protein>
    <submittedName>
        <fullName evidence="2">Uncharacterized protein</fullName>
    </submittedName>
</protein>